<evidence type="ECO:0000256" key="1">
    <source>
        <dbReference type="ARBA" id="ARBA00022723"/>
    </source>
</evidence>
<keyword evidence="4" id="KW-1185">Reference proteome</keyword>
<protein>
    <submittedName>
        <fullName evidence="3">Leucyl aminopeptidase (Aminopeptidase T)</fullName>
    </submittedName>
</protein>
<keyword evidence="1" id="KW-0479">Metal-binding</keyword>
<dbReference type="EMBL" id="AE009439">
    <property type="protein sequence ID" value="AAM01575.1"/>
    <property type="molecule type" value="Genomic_DNA"/>
</dbReference>
<dbReference type="EnsemblBacteria" id="AAM01575">
    <property type="protein sequence ID" value="AAM01575"/>
    <property type="gene ID" value="MK0360"/>
</dbReference>
<sequence>MVGLGWAERVVRECLRLSEGERFLVLTDPEMEELGRELFEAAEGTDRALVVVDPRETHGEEPPDHVAAMMRSSDAVAAVTSWSISHTEARRRACEAGARVASMPELTREIAERAIDVDYEELRRLSRELAELLTEASEVRLVTPAGELVMDIGGREALADDGNLRDPGEFGNLPAGEAFVAPIEGSAEGCVRIDGSVAPDGILDEPLELEISEGRVVEVSREDLEFVRLIRRIENGEMLCELGVGTNPGAKLCGVVLEDEKVYGTVHMGFGDNSTFSGRVSSRVHLDAVIKEFELYLDDELVARSGELLGVSL</sequence>
<proteinExistence type="predicted"/>
<dbReference type="GO" id="GO:0046872">
    <property type="term" value="F:metal ion binding"/>
    <property type="evidence" value="ECO:0007669"/>
    <property type="project" value="UniProtKB-KW"/>
</dbReference>
<keyword evidence="3" id="KW-0645">Protease</keyword>
<dbReference type="PaxDb" id="190192-MK0360"/>
<dbReference type="PANTHER" id="PTHR34448">
    <property type="entry name" value="AMINOPEPTIDASE"/>
    <property type="match status" value="1"/>
</dbReference>
<dbReference type="PANTHER" id="PTHR34448:SF1">
    <property type="entry name" value="BLL6088 PROTEIN"/>
    <property type="match status" value="1"/>
</dbReference>
<gene>
    <name evidence="3" type="primary">ampS</name>
    <name evidence="3" type="ordered locus">MK0360</name>
</gene>
<dbReference type="InterPro" id="IPR058739">
    <property type="entry name" value="NicX"/>
</dbReference>
<feature type="coiled-coil region" evidence="2">
    <location>
        <begin position="115"/>
        <end position="142"/>
    </location>
</feature>
<keyword evidence="2" id="KW-0175">Coiled coil</keyword>
<dbReference type="Proteomes" id="UP000001826">
    <property type="component" value="Chromosome"/>
</dbReference>
<dbReference type="HOGENOM" id="CLU_062630_0_0_2"/>
<reference evidence="3 4" key="1">
    <citation type="journal article" date="2002" name="Proc. Natl. Acad. Sci. U.S.A.">
        <title>The complete genome of hyperthermophile Methanopyrus kandleri AV19 and monophyly of archaeal methanogens.</title>
        <authorList>
            <person name="Slesarev A.I."/>
            <person name="Mezhevaya K.V."/>
            <person name="Makarova K.S."/>
            <person name="Polushin N.N."/>
            <person name="Shcherbinina O.V."/>
            <person name="Shakhova V.V."/>
            <person name="Belova G.I."/>
            <person name="Aravind L."/>
            <person name="Natale D.A."/>
            <person name="Rogozin I.B."/>
            <person name="Tatusov R.L."/>
            <person name="Wolf Y.I."/>
            <person name="Stetter K.O."/>
            <person name="Malykh A.G."/>
            <person name="Koonin E.V."/>
            <person name="Kozyavkin S.A."/>
        </authorList>
    </citation>
    <scope>NUCLEOTIDE SEQUENCE [LARGE SCALE GENOMIC DNA]</scope>
    <source>
        <strain evidence="4">AV19 / DSM 6324 / JCM 9639 / NBRC 100938</strain>
    </source>
</reference>
<dbReference type="KEGG" id="mka:MK0360"/>
<keyword evidence="3" id="KW-0031">Aminopeptidase</keyword>
<dbReference type="GO" id="GO:0004177">
    <property type="term" value="F:aminopeptidase activity"/>
    <property type="evidence" value="ECO:0007669"/>
    <property type="project" value="UniProtKB-KW"/>
</dbReference>
<dbReference type="AlphaFoldDB" id="Q8TYE0"/>
<name>Q8TYE0_METKA</name>
<dbReference type="Pfam" id="PF26233">
    <property type="entry name" value="NicX"/>
    <property type="match status" value="1"/>
</dbReference>
<evidence type="ECO:0000313" key="4">
    <source>
        <dbReference type="Proteomes" id="UP000001826"/>
    </source>
</evidence>
<organism evidence="3 4">
    <name type="scientific">Methanopyrus kandleri (strain AV19 / DSM 6324 / JCM 9639 / NBRC 100938)</name>
    <dbReference type="NCBI Taxonomy" id="190192"/>
    <lineage>
        <taxon>Archaea</taxon>
        <taxon>Methanobacteriati</taxon>
        <taxon>Methanobacteriota</taxon>
        <taxon>Methanomada group</taxon>
        <taxon>Methanopyri</taxon>
        <taxon>Methanopyrales</taxon>
        <taxon>Methanopyraceae</taxon>
        <taxon>Methanopyrus</taxon>
    </lineage>
</organism>
<dbReference type="InterPro" id="IPR052170">
    <property type="entry name" value="M29_Exopeptidase"/>
</dbReference>
<evidence type="ECO:0000313" key="3">
    <source>
        <dbReference type="EMBL" id="AAM01575.1"/>
    </source>
</evidence>
<dbReference type="InParanoid" id="Q8TYE0"/>
<accession>Q8TYE0</accession>
<evidence type="ECO:0000256" key="2">
    <source>
        <dbReference type="SAM" id="Coils"/>
    </source>
</evidence>
<dbReference type="STRING" id="190192.MK0360"/>
<dbReference type="SUPFAM" id="SSF144052">
    <property type="entry name" value="Thermophilic metalloprotease-like"/>
    <property type="match status" value="1"/>
</dbReference>
<keyword evidence="3" id="KW-0378">Hydrolase</keyword>